<protein>
    <submittedName>
        <fullName evidence="3">Peptidoglycan/LPS O-acetylase OafA/YrhL, contains acyltransferase and SGNH-hydrolase domains</fullName>
    </submittedName>
</protein>
<feature type="transmembrane region" description="Helical" evidence="1">
    <location>
        <begin position="50"/>
        <end position="71"/>
    </location>
</feature>
<dbReference type="GO" id="GO:0016020">
    <property type="term" value="C:membrane"/>
    <property type="evidence" value="ECO:0007669"/>
    <property type="project" value="TreeGrafter"/>
</dbReference>
<keyword evidence="4" id="KW-1185">Reference proteome</keyword>
<feature type="domain" description="Acyltransferase 3" evidence="2">
    <location>
        <begin position="4"/>
        <end position="345"/>
    </location>
</feature>
<keyword evidence="3" id="KW-0012">Acyltransferase</keyword>
<evidence type="ECO:0000313" key="4">
    <source>
        <dbReference type="Proteomes" id="UP000192582"/>
    </source>
</evidence>
<sequence>MRYPALDSLRGLAALIVVVHHYLVALPAFYPYPETAGGWVGILLYSPLHLLWAGSEAVSLFFVLSGFVLVLPRWQGLQFDMEQFIVRRLWRIWVPMMVAVSLAACSAALIGAKDVSGTSTWFNAIWKGASVDAYAQHVLMLGSMDLMNSTYIPVVWSLKWEMWVSLLLPLVLLLARQRPLIIVSLGTLSIGWYWTASPYSTDVFRGLLRYLPMFVLGAVLSHHRQALTVWVTRLNDAMCAALLLLALLIIPVQWYGYAPQPLLGRLALNDYAVLLGAALLIVLALGWKRWQLWLERPGLLWLGRVSFSLYLYHALVLAVVVRLGAGLLPLPVLILTAFALTLGVAHLGYEYVERRAIERGRATTRPFRRNQA</sequence>
<dbReference type="EMBL" id="FWWU01000007">
    <property type="protein sequence ID" value="SMB84544.1"/>
    <property type="molecule type" value="Genomic_DNA"/>
</dbReference>
<evidence type="ECO:0000313" key="3">
    <source>
        <dbReference type="EMBL" id="SMB84544.1"/>
    </source>
</evidence>
<keyword evidence="1" id="KW-0472">Membrane</keyword>
<feature type="transmembrane region" description="Helical" evidence="1">
    <location>
        <begin position="299"/>
        <end position="321"/>
    </location>
</feature>
<name>A0A1W1UV03_9DEIO</name>
<feature type="transmembrane region" description="Helical" evidence="1">
    <location>
        <begin position="150"/>
        <end position="173"/>
    </location>
</feature>
<dbReference type="PANTHER" id="PTHR23028:SF131">
    <property type="entry name" value="BLR2367 PROTEIN"/>
    <property type="match status" value="1"/>
</dbReference>
<dbReference type="GO" id="GO:0016787">
    <property type="term" value="F:hydrolase activity"/>
    <property type="evidence" value="ECO:0007669"/>
    <property type="project" value="UniProtKB-KW"/>
</dbReference>
<feature type="transmembrane region" description="Helical" evidence="1">
    <location>
        <begin position="180"/>
        <end position="197"/>
    </location>
</feature>
<keyword evidence="3" id="KW-0808">Transferase</keyword>
<accession>A0A1W1UV03</accession>
<dbReference type="InterPro" id="IPR002656">
    <property type="entry name" value="Acyl_transf_3_dom"/>
</dbReference>
<feature type="transmembrane region" description="Helical" evidence="1">
    <location>
        <begin position="12"/>
        <end position="30"/>
    </location>
</feature>
<keyword evidence="3" id="KW-0378">Hydrolase</keyword>
<reference evidence="3 4" key="1">
    <citation type="submission" date="2017-04" db="EMBL/GenBank/DDBJ databases">
        <authorList>
            <person name="Afonso C.L."/>
            <person name="Miller P.J."/>
            <person name="Scott M.A."/>
            <person name="Spackman E."/>
            <person name="Goraichik I."/>
            <person name="Dimitrov K.M."/>
            <person name="Suarez D.L."/>
            <person name="Swayne D.E."/>
        </authorList>
    </citation>
    <scope>NUCLEOTIDE SEQUENCE [LARGE SCALE GENOMIC DNA]</scope>
    <source>
        <strain evidence="3 4">KR-140</strain>
    </source>
</reference>
<feature type="transmembrane region" description="Helical" evidence="1">
    <location>
        <begin position="92"/>
        <end position="112"/>
    </location>
</feature>
<proteinExistence type="predicted"/>
<keyword evidence="1" id="KW-1133">Transmembrane helix</keyword>
<feature type="transmembrane region" description="Helical" evidence="1">
    <location>
        <begin position="234"/>
        <end position="256"/>
    </location>
</feature>
<gene>
    <name evidence="3" type="ORF">SAMN00790413_05185</name>
</gene>
<dbReference type="InterPro" id="IPR050879">
    <property type="entry name" value="Acyltransferase_3"/>
</dbReference>
<feature type="transmembrane region" description="Helical" evidence="1">
    <location>
        <begin position="327"/>
        <end position="349"/>
    </location>
</feature>
<keyword evidence="1" id="KW-0812">Transmembrane</keyword>
<dbReference type="Pfam" id="PF01757">
    <property type="entry name" value="Acyl_transf_3"/>
    <property type="match status" value="1"/>
</dbReference>
<dbReference type="GO" id="GO:0000271">
    <property type="term" value="P:polysaccharide biosynthetic process"/>
    <property type="evidence" value="ECO:0007669"/>
    <property type="project" value="TreeGrafter"/>
</dbReference>
<feature type="transmembrane region" description="Helical" evidence="1">
    <location>
        <begin position="203"/>
        <end position="222"/>
    </location>
</feature>
<evidence type="ECO:0000256" key="1">
    <source>
        <dbReference type="SAM" id="Phobius"/>
    </source>
</evidence>
<dbReference type="RefSeq" id="WP_170928556.1">
    <property type="nucleotide sequence ID" value="NZ_FWWU01000007.1"/>
</dbReference>
<dbReference type="STRING" id="695939.SAMN00790413_05185"/>
<evidence type="ECO:0000259" key="2">
    <source>
        <dbReference type="Pfam" id="PF01757"/>
    </source>
</evidence>
<dbReference type="Proteomes" id="UP000192582">
    <property type="component" value="Unassembled WGS sequence"/>
</dbReference>
<dbReference type="GO" id="GO:0016747">
    <property type="term" value="F:acyltransferase activity, transferring groups other than amino-acyl groups"/>
    <property type="evidence" value="ECO:0007669"/>
    <property type="project" value="InterPro"/>
</dbReference>
<feature type="transmembrane region" description="Helical" evidence="1">
    <location>
        <begin position="268"/>
        <end position="287"/>
    </location>
</feature>
<organism evidence="3 4">
    <name type="scientific">Deinococcus hopiensis KR-140</name>
    <dbReference type="NCBI Taxonomy" id="695939"/>
    <lineage>
        <taxon>Bacteria</taxon>
        <taxon>Thermotogati</taxon>
        <taxon>Deinococcota</taxon>
        <taxon>Deinococci</taxon>
        <taxon>Deinococcales</taxon>
        <taxon>Deinococcaceae</taxon>
        <taxon>Deinococcus</taxon>
    </lineage>
</organism>
<dbReference type="AlphaFoldDB" id="A0A1W1UV03"/>
<dbReference type="PANTHER" id="PTHR23028">
    <property type="entry name" value="ACETYLTRANSFERASE"/>
    <property type="match status" value="1"/>
</dbReference>